<sequence length="118" mass="12035">MSLGVISALQQRSGEDQTLPIFLSGCTVDTAHNDTLAACCASVGSAPAQVDGVYGCPYNDAFPPAGNQSFGTCALNLGAGSSCAPALQNNAVAMPHMRWNTLSLCLVVMGILTSLVQS</sequence>
<dbReference type="Proteomes" id="UP001215598">
    <property type="component" value="Unassembled WGS sequence"/>
</dbReference>
<evidence type="ECO:0000313" key="1">
    <source>
        <dbReference type="EMBL" id="KAJ7747838.1"/>
    </source>
</evidence>
<name>A0AAD7ISF3_9AGAR</name>
<dbReference type="AlphaFoldDB" id="A0AAD7ISF3"/>
<organism evidence="1 2">
    <name type="scientific">Mycena metata</name>
    <dbReference type="NCBI Taxonomy" id="1033252"/>
    <lineage>
        <taxon>Eukaryota</taxon>
        <taxon>Fungi</taxon>
        <taxon>Dikarya</taxon>
        <taxon>Basidiomycota</taxon>
        <taxon>Agaricomycotina</taxon>
        <taxon>Agaricomycetes</taxon>
        <taxon>Agaricomycetidae</taxon>
        <taxon>Agaricales</taxon>
        <taxon>Marasmiineae</taxon>
        <taxon>Mycenaceae</taxon>
        <taxon>Mycena</taxon>
    </lineage>
</organism>
<proteinExistence type="predicted"/>
<comment type="caution">
    <text evidence="1">The sequence shown here is derived from an EMBL/GenBank/DDBJ whole genome shotgun (WGS) entry which is preliminary data.</text>
</comment>
<keyword evidence="2" id="KW-1185">Reference proteome</keyword>
<reference evidence="1" key="1">
    <citation type="submission" date="2023-03" db="EMBL/GenBank/DDBJ databases">
        <title>Massive genome expansion in bonnet fungi (Mycena s.s.) driven by repeated elements and novel gene families across ecological guilds.</title>
        <authorList>
            <consortium name="Lawrence Berkeley National Laboratory"/>
            <person name="Harder C.B."/>
            <person name="Miyauchi S."/>
            <person name="Viragh M."/>
            <person name="Kuo A."/>
            <person name="Thoen E."/>
            <person name="Andreopoulos B."/>
            <person name="Lu D."/>
            <person name="Skrede I."/>
            <person name="Drula E."/>
            <person name="Henrissat B."/>
            <person name="Morin E."/>
            <person name="Kohler A."/>
            <person name="Barry K."/>
            <person name="LaButti K."/>
            <person name="Morin E."/>
            <person name="Salamov A."/>
            <person name="Lipzen A."/>
            <person name="Mereny Z."/>
            <person name="Hegedus B."/>
            <person name="Baldrian P."/>
            <person name="Stursova M."/>
            <person name="Weitz H."/>
            <person name="Taylor A."/>
            <person name="Grigoriev I.V."/>
            <person name="Nagy L.G."/>
            <person name="Martin F."/>
            <person name="Kauserud H."/>
        </authorList>
    </citation>
    <scope>NUCLEOTIDE SEQUENCE</scope>
    <source>
        <strain evidence="1">CBHHK182m</strain>
    </source>
</reference>
<gene>
    <name evidence="1" type="ORF">B0H16DRAFT_1725872</name>
</gene>
<protein>
    <submittedName>
        <fullName evidence="1">Uncharacterized protein</fullName>
    </submittedName>
</protein>
<dbReference type="EMBL" id="JARKIB010000075">
    <property type="protein sequence ID" value="KAJ7747838.1"/>
    <property type="molecule type" value="Genomic_DNA"/>
</dbReference>
<evidence type="ECO:0000313" key="2">
    <source>
        <dbReference type="Proteomes" id="UP001215598"/>
    </source>
</evidence>
<accession>A0AAD7ISF3</accession>